<dbReference type="Proteomes" id="UP001165289">
    <property type="component" value="Unassembled WGS sequence"/>
</dbReference>
<dbReference type="PANTHER" id="PTHR18934">
    <property type="entry name" value="ATP-DEPENDENT RNA HELICASE"/>
    <property type="match status" value="1"/>
</dbReference>
<organism evidence="7 8">
    <name type="scientific">Oopsacas minuta</name>
    <dbReference type="NCBI Taxonomy" id="111878"/>
    <lineage>
        <taxon>Eukaryota</taxon>
        <taxon>Metazoa</taxon>
        <taxon>Porifera</taxon>
        <taxon>Hexactinellida</taxon>
        <taxon>Hexasterophora</taxon>
        <taxon>Lyssacinosida</taxon>
        <taxon>Leucopsacidae</taxon>
        <taxon>Oopsacas</taxon>
    </lineage>
</organism>
<dbReference type="EC" id="3.6.4.13" evidence="1"/>
<evidence type="ECO:0000256" key="4">
    <source>
        <dbReference type="ARBA" id="ARBA00022806"/>
    </source>
</evidence>
<accession>A0AAV7JW12</accession>
<dbReference type="PANTHER" id="PTHR18934:SF109">
    <property type="entry name" value="ATP-DEPENDENT RNA HELICASE DHX15 HOMOLOG"/>
    <property type="match status" value="1"/>
</dbReference>
<dbReference type="AlphaFoldDB" id="A0AAV7JW12"/>
<keyword evidence="4 7" id="KW-0347">Helicase</keyword>
<dbReference type="Gene3D" id="3.40.50.300">
    <property type="entry name" value="P-loop containing nucleotide triphosphate hydrolases"/>
    <property type="match status" value="1"/>
</dbReference>
<keyword evidence="4 7" id="KW-0067">ATP-binding</keyword>
<dbReference type="EMBL" id="JAKMXF010000295">
    <property type="protein sequence ID" value="KAI6653148.1"/>
    <property type="molecule type" value="Genomic_DNA"/>
</dbReference>
<evidence type="ECO:0000256" key="1">
    <source>
        <dbReference type="ARBA" id="ARBA00012552"/>
    </source>
</evidence>
<gene>
    <name evidence="7" type="ORF">LOD99_3984</name>
</gene>
<dbReference type="GO" id="GO:0008380">
    <property type="term" value="P:RNA splicing"/>
    <property type="evidence" value="ECO:0007669"/>
    <property type="project" value="UniProtKB-KW"/>
</dbReference>
<protein>
    <recommendedName>
        <fullName evidence="1">RNA helicase</fullName>
        <ecNumber evidence="1">3.6.4.13</ecNumber>
    </recommendedName>
</protein>
<evidence type="ECO:0000256" key="6">
    <source>
        <dbReference type="ARBA" id="ARBA00047984"/>
    </source>
</evidence>
<dbReference type="InterPro" id="IPR027417">
    <property type="entry name" value="P-loop_NTPase"/>
</dbReference>
<dbReference type="SUPFAM" id="SSF52540">
    <property type="entry name" value="P-loop containing nucleoside triphosphate hydrolases"/>
    <property type="match status" value="1"/>
</dbReference>
<comment type="catalytic activity">
    <reaction evidence="6">
        <text>ATP + H2O = ADP + phosphate + H(+)</text>
        <dbReference type="Rhea" id="RHEA:13065"/>
        <dbReference type="ChEBI" id="CHEBI:15377"/>
        <dbReference type="ChEBI" id="CHEBI:15378"/>
        <dbReference type="ChEBI" id="CHEBI:30616"/>
        <dbReference type="ChEBI" id="CHEBI:43474"/>
        <dbReference type="ChEBI" id="CHEBI:456216"/>
        <dbReference type="EC" id="3.6.4.13"/>
    </reaction>
</comment>
<reference evidence="7 8" key="1">
    <citation type="journal article" date="2023" name="BMC Biol.">
        <title>The compact genome of the sponge Oopsacas minuta (Hexactinellida) is lacking key metazoan core genes.</title>
        <authorList>
            <person name="Santini S."/>
            <person name="Schenkelaars Q."/>
            <person name="Jourda C."/>
            <person name="Duchesne M."/>
            <person name="Belahbib H."/>
            <person name="Rocher C."/>
            <person name="Selva M."/>
            <person name="Riesgo A."/>
            <person name="Vervoort M."/>
            <person name="Leys S.P."/>
            <person name="Kodjabachian L."/>
            <person name="Le Bivic A."/>
            <person name="Borchiellini C."/>
            <person name="Claverie J.M."/>
            <person name="Renard E."/>
        </authorList>
    </citation>
    <scope>NUCLEOTIDE SEQUENCE [LARGE SCALE GENOMIC DNA]</scope>
    <source>
        <strain evidence="7">SPO-2</strain>
    </source>
</reference>
<keyword evidence="2" id="KW-0507">mRNA processing</keyword>
<dbReference type="GO" id="GO:0006397">
    <property type="term" value="P:mRNA processing"/>
    <property type="evidence" value="ECO:0007669"/>
    <property type="project" value="UniProtKB-KW"/>
</dbReference>
<proteinExistence type="predicted"/>
<evidence type="ECO:0000313" key="7">
    <source>
        <dbReference type="EMBL" id="KAI6653148.1"/>
    </source>
</evidence>
<keyword evidence="3" id="KW-0378">Hydrolase</keyword>
<keyword evidence="4 7" id="KW-0547">Nucleotide-binding</keyword>
<comment type="caution">
    <text evidence="7">The sequence shown here is derived from an EMBL/GenBank/DDBJ whole genome shotgun (WGS) entry which is preliminary data.</text>
</comment>
<sequence>MARSSFYSDSSDEDYYDPRYSYMPTTSYKLYDYSSPQLKRSANSYKLLSRRKSLSIWQYKDPIIELIKNTHVLLFDGETGSGKSTQIPQRSLDINTTIRIICVQPRRIAPISLAQRVAQEMYVYLGEEVGYAVRFDHYAGPKTALT</sequence>
<evidence type="ECO:0000256" key="3">
    <source>
        <dbReference type="ARBA" id="ARBA00022801"/>
    </source>
</evidence>
<keyword evidence="5" id="KW-0508">mRNA splicing</keyword>
<evidence type="ECO:0000256" key="5">
    <source>
        <dbReference type="ARBA" id="ARBA00023187"/>
    </source>
</evidence>
<keyword evidence="8" id="KW-1185">Reference proteome</keyword>
<dbReference type="GO" id="GO:0003723">
    <property type="term" value="F:RNA binding"/>
    <property type="evidence" value="ECO:0007669"/>
    <property type="project" value="TreeGrafter"/>
</dbReference>
<dbReference type="GO" id="GO:0003724">
    <property type="term" value="F:RNA helicase activity"/>
    <property type="evidence" value="ECO:0007669"/>
    <property type="project" value="UniProtKB-EC"/>
</dbReference>
<evidence type="ECO:0000313" key="8">
    <source>
        <dbReference type="Proteomes" id="UP001165289"/>
    </source>
</evidence>
<evidence type="ECO:0000256" key="2">
    <source>
        <dbReference type="ARBA" id="ARBA00022664"/>
    </source>
</evidence>
<dbReference type="GO" id="GO:0016787">
    <property type="term" value="F:hydrolase activity"/>
    <property type="evidence" value="ECO:0007669"/>
    <property type="project" value="UniProtKB-KW"/>
</dbReference>
<name>A0AAV7JW12_9METZ</name>